<comment type="caution">
    <text evidence="2">The sequence shown here is derived from an EMBL/GenBank/DDBJ whole genome shotgun (WGS) entry which is preliminary data.</text>
</comment>
<feature type="chain" id="PRO_5045089415" description="Cyanovirin-N domain-containing protein" evidence="1">
    <location>
        <begin position="20"/>
        <end position="97"/>
    </location>
</feature>
<reference evidence="2 3" key="1">
    <citation type="submission" date="2016-10" db="EMBL/GenBank/DDBJ databases">
        <title>The genome sequence of Colletotrichum fioriniae PJ7.</title>
        <authorList>
            <person name="Baroncelli R."/>
        </authorList>
    </citation>
    <scope>NUCLEOTIDE SEQUENCE [LARGE SCALE GENOMIC DNA]</scope>
    <source>
        <strain evidence="2 3">Tom-12</strain>
    </source>
</reference>
<keyword evidence="1" id="KW-0732">Signal</keyword>
<dbReference type="Proteomes" id="UP001227543">
    <property type="component" value="Unassembled WGS sequence"/>
</dbReference>
<evidence type="ECO:0000313" key="2">
    <source>
        <dbReference type="EMBL" id="KAK1470103.1"/>
    </source>
</evidence>
<gene>
    <name evidence="2" type="ORF">CTAM01_16911</name>
</gene>
<evidence type="ECO:0000256" key="1">
    <source>
        <dbReference type="SAM" id="SignalP"/>
    </source>
</evidence>
<keyword evidence="3" id="KW-1185">Reference proteome</keyword>
<dbReference type="EMBL" id="MLFU01000281">
    <property type="protein sequence ID" value="KAK1470103.1"/>
    <property type="molecule type" value="Genomic_DNA"/>
</dbReference>
<evidence type="ECO:0008006" key="4">
    <source>
        <dbReference type="Google" id="ProtNLM"/>
    </source>
</evidence>
<organism evidence="2 3">
    <name type="scientific">Colletotrichum tamarilloi</name>
    <dbReference type="NCBI Taxonomy" id="1209934"/>
    <lineage>
        <taxon>Eukaryota</taxon>
        <taxon>Fungi</taxon>
        <taxon>Dikarya</taxon>
        <taxon>Ascomycota</taxon>
        <taxon>Pezizomycotina</taxon>
        <taxon>Sordariomycetes</taxon>
        <taxon>Hypocreomycetidae</taxon>
        <taxon>Glomerellales</taxon>
        <taxon>Glomerellaceae</taxon>
        <taxon>Colletotrichum</taxon>
        <taxon>Colletotrichum acutatum species complex</taxon>
    </lineage>
</organism>
<feature type="signal peptide" evidence="1">
    <location>
        <begin position="1"/>
        <end position="19"/>
    </location>
</feature>
<dbReference type="RefSeq" id="XP_060372524.1">
    <property type="nucleotide sequence ID" value="XM_060532903.1"/>
</dbReference>
<accession>A0ABQ9QH73</accession>
<sequence>MVYFASLATVLLAATTVIAQLPAPGESVDCDCTTLRNGGVVPDDDGVRKGCAGRGSLVTRNGDLKCVIVEDGTPDHNRARDFVRNCSLHGSCGWVGQ</sequence>
<evidence type="ECO:0000313" key="3">
    <source>
        <dbReference type="Proteomes" id="UP001227543"/>
    </source>
</evidence>
<protein>
    <recommendedName>
        <fullName evidence="4">Cyanovirin-N domain-containing protein</fullName>
    </recommendedName>
</protein>
<proteinExistence type="predicted"/>
<dbReference type="GeneID" id="85417141"/>
<name>A0ABQ9QH73_9PEZI</name>